<keyword evidence="8" id="KW-1185">Reference proteome</keyword>
<dbReference type="InterPro" id="IPR024025">
    <property type="entry name" value="SCIFF_rSAM_maturase"/>
</dbReference>
<dbReference type="InterPro" id="IPR013785">
    <property type="entry name" value="Aldolase_TIM"/>
</dbReference>
<dbReference type="SFLD" id="SFLDG01386">
    <property type="entry name" value="main_SPASM_domain-containing"/>
    <property type="match status" value="1"/>
</dbReference>
<comment type="cofactor">
    <cofactor evidence="1">
        <name>[4Fe-4S] cluster</name>
        <dbReference type="ChEBI" id="CHEBI:49883"/>
    </cofactor>
</comment>
<dbReference type="CDD" id="cd21124">
    <property type="entry name" value="SPASM_CteB-like"/>
    <property type="match status" value="1"/>
</dbReference>
<dbReference type="STRING" id="520767.ATZ99_09090"/>
<dbReference type="Pfam" id="PF13186">
    <property type="entry name" value="SPASM"/>
    <property type="match status" value="1"/>
</dbReference>
<evidence type="ECO:0000313" key="8">
    <source>
        <dbReference type="Proteomes" id="UP000075737"/>
    </source>
</evidence>
<dbReference type="InterPro" id="IPR023885">
    <property type="entry name" value="4Fe4S-binding_SPASM_dom"/>
</dbReference>
<evidence type="ECO:0000256" key="5">
    <source>
        <dbReference type="ARBA" id="ARBA00023014"/>
    </source>
</evidence>
<reference evidence="7 8" key="1">
    <citation type="submission" date="2015-12" db="EMBL/GenBank/DDBJ databases">
        <title>Draft genome of Thermovenabulum gondwanense isolated from a red thermophilic microbial mat colonisisng an outflow channel of a bore well.</title>
        <authorList>
            <person name="Patel B.K."/>
        </authorList>
    </citation>
    <scope>NUCLEOTIDE SEQUENCE [LARGE SCALE GENOMIC DNA]</scope>
    <source>
        <strain evidence="7 8">R270</strain>
    </source>
</reference>
<evidence type="ECO:0000313" key="7">
    <source>
        <dbReference type="EMBL" id="KYO66666.1"/>
    </source>
</evidence>
<dbReference type="InterPro" id="IPR023867">
    <property type="entry name" value="Sulphatase_maturase_rSAM"/>
</dbReference>
<dbReference type="SUPFAM" id="SSF102114">
    <property type="entry name" value="Radical SAM enzymes"/>
    <property type="match status" value="1"/>
</dbReference>
<dbReference type="RefSeq" id="WP_083947345.1">
    <property type="nucleotide sequence ID" value="NZ_LOHZ01000025.1"/>
</dbReference>
<keyword evidence="4" id="KW-0408">Iron</keyword>
<dbReference type="InterPro" id="IPR007197">
    <property type="entry name" value="rSAM"/>
</dbReference>
<evidence type="ECO:0000256" key="4">
    <source>
        <dbReference type="ARBA" id="ARBA00023004"/>
    </source>
</evidence>
<dbReference type="CDD" id="cd01335">
    <property type="entry name" value="Radical_SAM"/>
    <property type="match status" value="1"/>
</dbReference>
<accession>A0A161PUX6</accession>
<dbReference type="SFLD" id="SFLDG01067">
    <property type="entry name" value="SPASM/twitch_domain_containing"/>
    <property type="match status" value="1"/>
</dbReference>
<dbReference type="Pfam" id="PF04055">
    <property type="entry name" value="Radical_SAM"/>
    <property type="match status" value="1"/>
</dbReference>
<evidence type="ECO:0000256" key="2">
    <source>
        <dbReference type="ARBA" id="ARBA00022691"/>
    </source>
</evidence>
<dbReference type="AlphaFoldDB" id="A0A161PUX6"/>
<dbReference type="PROSITE" id="PS51918">
    <property type="entry name" value="RADICAL_SAM"/>
    <property type="match status" value="1"/>
</dbReference>
<dbReference type="NCBIfam" id="TIGR04085">
    <property type="entry name" value="rSAM_more_4Fe4S"/>
    <property type="match status" value="1"/>
</dbReference>
<evidence type="ECO:0000256" key="3">
    <source>
        <dbReference type="ARBA" id="ARBA00022723"/>
    </source>
</evidence>
<evidence type="ECO:0000259" key="6">
    <source>
        <dbReference type="PROSITE" id="PS51918"/>
    </source>
</evidence>
<dbReference type="GO" id="GO:0046872">
    <property type="term" value="F:metal ion binding"/>
    <property type="evidence" value="ECO:0007669"/>
    <property type="project" value="UniProtKB-KW"/>
</dbReference>
<sequence length="457" mass="53201">MKGQIHAFKIFDKNLVLDVGSGSIFEVDNIAYEVFKLLEEGCNEEEVIKRMAGVIDLNEIKEALEEIKQLIKEGVILGETNAESIIVNKIINENRVKALCLNIAHDCNLFCRYCFASKGDYNLKRNIMPKEVGEKAIDFLLKNSGDLKNLEIDFFGGEPLIAYDTVKHIIEYARFKEKNYGKKIKFTITTNAMLLDDEKIKFLNENMDNIVMSLDGRKEVNDRMRVRIDGKGSYDDILPNIIKLTELRKKDNKNYYIRGTFTRYNLDFVEDVKHLSDLGFSEISLEPVLAEKEDYEIREEHLNIIYDQYEKIVKEFLSRKNSNKKFRFYHFNINLYKGPCIYKRIIACGAGREYFAVSPEGDIYPCHQFVGLEDFKMGNVSRGDLDEIIRDKFKNTHIFSKEECTNCWAKFFCSGGCSAYNYKKNKDLNTPDKIFCRMQKKRIECALYLNFLNQHDA</sequence>
<dbReference type="NCBIfam" id="TIGR03974">
    <property type="entry name" value="rSAM_six_Cys"/>
    <property type="match status" value="1"/>
</dbReference>
<dbReference type="GO" id="GO:0016491">
    <property type="term" value="F:oxidoreductase activity"/>
    <property type="evidence" value="ECO:0007669"/>
    <property type="project" value="InterPro"/>
</dbReference>
<proteinExistence type="predicted"/>
<dbReference type="OrthoDB" id="9808591at2"/>
<dbReference type="PANTHER" id="PTHR43273:SF8">
    <property type="entry name" value="RADICAL SAM DOMAIN PROTEIN"/>
    <property type="match status" value="1"/>
</dbReference>
<dbReference type="PANTHER" id="PTHR43273">
    <property type="entry name" value="ANAEROBIC SULFATASE-MATURATING ENZYME HOMOLOG ASLB-RELATED"/>
    <property type="match status" value="1"/>
</dbReference>
<keyword evidence="2" id="KW-0949">S-adenosyl-L-methionine</keyword>
<dbReference type="SFLD" id="SFLDS00029">
    <property type="entry name" value="Radical_SAM"/>
    <property type="match status" value="1"/>
</dbReference>
<name>A0A161PUX6_9FIRM</name>
<feature type="domain" description="Radical SAM core" evidence="6">
    <location>
        <begin position="93"/>
        <end position="320"/>
    </location>
</feature>
<dbReference type="GO" id="GO:0051536">
    <property type="term" value="F:iron-sulfur cluster binding"/>
    <property type="evidence" value="ECO:0007669"/>
    <property type="project" value="UniProtKB-KW"/>
</dbReference>
<dbReference type="Gene3D" id="3.20.20.70">
    <property type="entry name" value="Aldolase class I"/>
    <property type="match status" value="1"/>
</dbReference>
<dbReference type="InterPro" id="IPR047602">
    <property type="entry name" value="SPASM_CteB-like"/>
</dbReference>
<organism evidence="7 8">
    <name type="scientific">Thermovenabulum gondwanense</name>
    <dbReference type="NCBI Taxonomy" id="520767"/>
    <lineage>
        <taxon>Bacteria</taxon>
        <taxon>Bacillati</taxon>
        <taxon>Bacillota</taxon>
        <taxon>Clostridia</taxon>
        <taxon>Thermosediminibacterales</taxon>
        <taxon>Thermosediminibacteraceae</taxon>
        <taxon>Thermovenabulum</taxon>
    </lineage>
</organism>
<gene>
    <name evidence="7" type="ORF">ATZ99_09090</name>
</gene>
<keyword evidence="3" id="KW-0479">Metal-binding</keyword>
<keyword evidence="5" id="KW-0411">Iron-sulfur</keyword>
<dbReference type="Proteomes" id="UP000075737">
    <property type="component" value="Unassembled WGS sequence"/>
</dbReference>
<dbReference type="EMBL" id="LOHZ01000025">
    <property type="protein sequence ID" value="KYO66666.1"/>
    <property type="molecule type" value="Genomic_DNA"/>
</dbReference>
<protein>
    <recommendedName>
        <fullName evidence="6">Radical SAM core domain-containing protein</fullName>
    </recommendedName>
</protein>
<evidence type="ECO:0000256" key="1">
    <source>
        <dbReference type="ARBA" id="ARBA00001966"/>
    </source>
</evidence>
<comment type="caution">
    <text evidence="7">The sequence shown here is derived from an EMBL/GenBank/DDBJ whole genome shotgun (WGS) entry which is preliminary data.</text>
</comment>
<dbReference type="SFLD" id="SFLDG01384">
    <property type="entry name" value="thioether_bond_formation_requi"/>
    <property type="match status" value="1"/>
</dbReference>
<dbReference type="InterPro" id="IPR058240">
    <property type="entry name" value="rSAM_sf"/>
</dbReference>